<accession>A0A3S1BKP3</accession>
<gene>
    <name evidence="3" type="ORF">EGW08_006183</name>
</gene>
<sequence>MRGADAASDHNLLIASLKIKLKAYRDQAERPSHKYNVHSLKDKETLTTFKCDLKNRFQALESLPDETIEEHWQNLRETWTTTCMEVLGKKTRKRKEWLTPETWDIITERKRLNDLINHTDEVEHNRDLQEQYWAVNRQVKRSARDDKRKFIHDLTEEAETAAGQRNMKRLYEITRTLSGKNSNPTRPVKGKNGETIKGEEEQRARWAEHFRETLNRPPPATPPDIPPAAQLLDISTNPPTKAEITKAIKSTKIGKAAGPDGIPPEALTADIQTCTDMLHPLLTKIWENECVPVDWKKGHLENIKEVDKFVYLGSIVSKDGGTDEDIGSRINKARHAFRTLRSVWSSSALAQHNKIRIFNSNVKSVLLYGSETWRTTKTNTQKLQTFINRCLRNILNIRWPEVISNQDLWERTRQAPIEQEIKKRKWGWIGHTLRKPSSNTTMQSLEWNPQGKLKVGRPRQTWRRSTDTEARATGMTWAELRRTSQNRVRWRSVVAALCSYRSEED</sequence>
<organism evidence="3 4">
    <name type="scientific">Elysia chlorotica</name>
    <name type="common">Eastern emerald elysia</name>
    <name type="synonym">Sea slug</name>
    <dbReference type="NCBI Taxonomy" id="188477"/>
    <lineage>
        <taxon>Eukaryota</taxon>
        <taxon>Metazoa</taxon>
        <taxon>Spiralia</taxon>
        <taxon>Lophotrochozoa</taxon>
        <taxon>Mollusca</taxon>
        <taxon>Gastropoda</taxon>
        <taxon>Heterobranchia</taxon>
        <taxon>Euthyneura</taxon>
        <taxon>Panpulmonata</taxon>
        <taxon>Sacoglossa</taxon>
        <taxon>Placobranchoidea</taxon>
        <taxon>Plakobranchidae</taxon>
        <taxon>Elysia</taxon>
    </lineage>
</organism>
<dbReference type="Proteomes" id="UP000271974">
    <property type="component" value="Unassembled WGS sequence"/>
</dbReference>
<feature type="compositionally biased region" description="Basic and acidic residues" evidence="1">
    <location>
        <begin position="191"/>
        <end position="201"/>
    </location>
</feature>
<evidence type="ECO:0000313" key="4">
    <source>
        <dbReference type="Proteomes" id="UP000271974"/>
    </source>
</evidence>
<protein>
    <recommendedName>
        <fullName evidence="2">DUF6451 domain-containing protein</fullName>
    </recommendedName>
</protein>
<dbReference type="Pfam" id="PF20049">
    <property type="entry name" value="DUF6451"/>
    <property type="match status" value="1"/>
</dbReference>
<dbReference type="PANTHER" id="PTHR47027:SF25">
    <property type="entry name" value="REVERSE TRANSCRIPTASE DOMAIN-CONTAINING PROTEIN"/>
    <property type="match status" value="1"/>
</dbReference>
<feature type="domain" description="DUF6451" evidence="2">
    <location>
        <begin position="336"/>
        <end position="368"/>
    </location>
</feature>
<proteinExistence type="predicted"/>
<dbReference type="PANTHER" id="PTHR47027">
    <property type="entry name" value="REVERSE TRANSCRIPTASE DOMAIN-CONTAINING PROTEIN"/>
    <property type="match status" value="1"/>
</dbReference>
<feature type="region of interest" description="Disordered" evidence="1">
    <location>
        <begin position="177"/>
        <end position="201"/>
    </location>
</feature>
<dbReference type="EMBL" id="RQTK01000152">
    <property type="protein sequence ID" value="RUS86029.1"/>
    <property type="molecule type" value="Genomic_DNA"/>
</dbReference>
<comment type="caution">
    <text evidence="3">The sequence shown here is derived from an EMBL/GenBank/DDBJ whole genome shotgun (WGS) entry which is preliminary data.</text>
</comment>
<evidence type="ECO:0000256" key="1">
    <source>
        <dbReference type="SAM" id="MobiDB-lite"/>
    </source>
</evidence>
<evidence type="ECO:0000259" key="2">
    <source>
        <dbReference type="Pfam" id="PF20049"/>
    </source>
</evidence>
<dbReference type="STRING" id="188477.A0A3S1BKP3"/>
<evidence type="ECO:0000313" key="3">
    <source>
        <dbReference type="EMBL" id="RUS86029.1"/>
    </source>
</evidence>
<dbReference type="OrthoDB" id="10059790at2759"/>
<dbReference type="InterPro" id="IPR045609">
    <property type="entry name" value="DUF6451"/>
</dbReference>
<dbReference type="AlphaFoldDB" id="A0A3S1BKP3"/>
<reference evidence="3 4" key="1">
    <citation type="submission" date="2019-01" db="EMBL/GenBank/DDBJ databases">
        <title>A draft genome assembly of the solar-powered sea slug Elysia chlorotica.</title>
        <authorList>
            <person name="Cai H."/>
            <person name="Li Q."/>
            <person name="Fang X."/>
            <person name="Li J."/>
            <person name="Curtis N.E."/>
            <person name="Altenburger A."/>
            <person name="Shibata T."/>
            <person name="Feng M."/>
            <person name="Maeda T."/>
            <person name="Schwartz J.A."/>
            <person name="Shigenobu S."/>
            <person name="Lundholm N."/>
            <person name="Nishiyama T."/>
            <person name="Yang H."/>
            <person name="Hasebe M."/>
            <person name="Li S."/>
            <person name="Pierce S.K."/>
            <person name="Wang J."/>
        </authorList>
    </citation>
    <scope>NUCLEOTIDE SEQUENCE [LARGE SCALE GENOMIC DNA]</scope>
    <source>
        <strain evidence="3">EC2010</strain>
        <tissue evidence="3">Whole organism of an adult</tissue>
    </source>
</reference>
<keyword evidence="4" id="KW-1185">Reference proteome</keyword>
<name>A0A3S1BKP3_ELYCH</name>